<keyword evidence="2" id="KW-1185">Reference proteome</keyword>
<sequence length="87" mass="9894">MSVRTAAARFGIVIFDGYCLDSQCMTPSIDRRQTRPAFWLQLDANEAFLIGLIDDITLKEMVLRLRTDKSVSIGRSALDVWLRKRGC</sequence>
<reference evidence="1 2" key="1">
    <citation type="journal article" date="2012" name="J. Bacteriol.">
        <title>Genome sequence of Rhizobium grahamii CCGE502, a broad-host-range symbiont with low nodulation competitiveness in Phaseolus vulgaris.</title>
        <authorList>
            <person name="Althabegoiti M.J."/>
            <person name="Lozano L."/>
            <person name="Torres-Tejerizo G."/>
            <person name="Ormeno-Orrillo E."/>
            <person name="Rogel M.A."/>
            <person name="Gonzalez V."/>
            <person name="Martinez-Romero E."/>
        </authorList>
    </citation>
    <scope>NUCLEOTIDE SEQUENCE [LARGE SCALE GENOMIC DNA]</scope>
    <source>
        <strain evidence="1 2">CCGE 502</strain>
        <plasmid evidence="1">pRg502a</plasmid>
    </source>
</reference>
<proteinExistence type="predicted"/>
<dbReference type="EMBL" id="AEYE02000038">
    <property type="protein sequence ID" value="EPE93683.1"/>
    <property type="molecule type" value="Genomic_DNA"/>
</dbReference>
<accession>S3I1M3</accession>
<comment type="caution">
    <text evidence="1">The sequence shown here is derived from an EMBL/GenBank/DDBJ whole genome shotgun (WGS) entry which is preliminary data.</text>
</comment>
<protein>
    <submittedName>
        <fullName evidence="1">Putative transposase of insertion sequence ISRm10-1, orfA protein</fullName>
    </submittedName>
</protein>
<geneLocation type="plasmid" evidence="1">
    <name>pRg502a</name>
</geneLocation>
<gene>
    <name evidence="1" type="ORF">RGCCGE502_32831</name>
</gene>
<dbReference type="HOGENOM" id="CLU_056788_2_3_5"/>
<keyword evidence="1" id="KW-0614">Plasmid</keyword>
<dbReference type="AlphaFoldDB" id="S3I1M3"/>
<evidence type="ECO:0000313" key="1">
    <source>
        <dbReference type="EMBL" id="EPE93683.1"/>
    </source>
</evidence>
<evidence type="ECO:0000313" key="2">
    <source>
        <dbReference type="Proteomes" id="UP000014411"/>
    </source>
</evidence>
<dbReference type="Proteomes" id="UP000014411">
    <property type="component" value="Unassembled WGS sequence"/>
</dbReference>
<name>S3I1M3_9HYPH</name>
<organism evidence="1 2">
    <name type="scientific">Rhizobium grahamii CCGE 502</name>
    <dbReference type="NCBI Taxonomy" id="990285"/>
    <lineage>
        <taxon>Bacteria</taxon>
        <taxon>Pseudomonadati</taxon>
        <taxon>Pseudomonadota</taxon>
        <taxon>Alphaproteobacteria</taxon>
        <taxon>Hyphomicrobiales</taxon>
        <taxon>Rhizobiaceae</taxon>
        <taxon>Rhizobium/Agrobacterium group</taxon>
        <taxon>Rhizobium</taxon>
    </lineage>
</organism>